<reference evidence="7 8" key="1">
    <citation type="journal article" date="2012" name="Appl. Environ. Microbiol.">
        <title>Draft genome sequence of a psychrotolerant sulfur-oxidizing bacterium, Sulfuricella denitrificans skB26, and proteomic insights into cold adaptation.</title>
        <authorList>
            <person name="Watanabe T."/>
            <person name="Kojima H."/>
            <person name="Fukui M."/>
        </authorList>
    </citation>
    <scope>NUCLEOTIDE SEQUENCE [LARGE SCALE GENOMIC DNA]</scope>
    <source>
        <strain evidence="8">skB26</strain>
    </source>
</reference>
<organism evidence="7 8">
    <name type="scientific">Sulfuricella denitrificans (strain DSM 22764 / NBRC 105220 / skB26)</name>
    <dbReference type="NCBI Taxonomy" id="1163617"/>
    <lineage>
        <taxon>Bacteria</taxon>
        <taxon>Pseudomonadati</taxon>
        <taxon>Pseudomonadota</taxon>
        <taxon>Betaproteobacteria</taxon>
        <taxon>Nitrosomonadales</taxon>
        <taxon>Sulfuricellaceae</taxon>
        <taxon>Sulfuricella</taxon>
    </lineage>
</organism>
<evidence type="ECO:0000256" key="5">
    <source>
        <dbReference type="ARBA" id="ARBA00023136"/>
    </source>
</evidence>
<evidence type="ECO:0000256" key="6">
    <source>
        <dbReference type="SAM" id="Phobius"/>
    </source>
</evidence>
<dbReference type="Proteomes" id="UP000015559">
    <property type="component" value="Chromosome"/>
</dbReference>
<gene>
    <name evidence="7" type="ORF">SCD_n00878</name>
</gene>
<feature type="transmembrane region" description="Helical" evidence="6">
    <location>
        <begin position="127"/>
        <end position="145"/>
    </location>
</feature>
<accession>S6AJM2</accession>
<evidence type="ECO:0000256" key="3">
    <source>
        <dbReference type="ARBA" id="ARBA00022692"/>
    </source>
</evidence>
<feature type="transmembrane region" description="Helical" evidence="6">
    <location>
        <begin position="20"/>
        <end position="45"/>
    </location>
</feature>
<proteinExistence type="inferred from homology"/>
<evidence type="ECO:0000256" key="1">
    <source>
        <dbReference type="ARBA" id="ARBA00004141"/>
    </source>
</evidence>
<name>S6AJM2_SULDS</name>
<keyword evidence="4 6" id="KW-1133">Transmembrane helix</keyword>
<feature type="transmembrane region" description="Helical" evidence="6">
    <location>
        <begin position="66"/>
        <end position="91"/>
    </location>
</feature>
<keyword evidence="5 6" id="KW-0472">Membrane</keyword>
<feature type="transmembrane region" description="Helical" evidence="6">
    <location>
        <begin position="97"/>
        <end position="120"/>
    </location>
</feature>
<sequence length="222" mass="24464">MSVEKSPQAGGEFLHPASQILIWLAFAFCVPWLRPVELSAIVLLFSLPLLLRQSPQYLKLLRRSRWLLISLILVYAFVTPGVAAVAVLGTYSPSQEGLLSGGLQALRLLALLATLALLLATTSRDRILAGLYFLLRPFALIGVDIDRIASRIWLTLHYAEKAERVGSRRSGEWRERLQTALHGSSHEMVSIKLEIGYLSSPDYAALLCSVLVFGLLLARGVS</sequence>
<evidence type="ECO:0000256" key="4">
    <source>
        <dbReference type="ARBA" id="ARBA00022989"/>
    </source>
</evidence>
<comment type="subcellular location">
    <subcellularLocation>
        <location evidence="1">Membrane</location>
        <topology evidence="1">Multi-pass membrane protein</topology>
    </subcellularLocation>
</comment>
<comment type="similarity">
    <text evidence="2">Belongs to the CbiQ family.</text>
</comment>
<keyword evidence="8" id="KW-1185">Reference proteome</keyword>
<dbReference type="eggNOG" id="COG0619">
    <property type="taxonomic scope" value="Bacteria"/>
</dbReference>
<dbReference type="RefSeq" id="WP_009206333.1">
    <property type="nucleotide sequence ID" value="NC_022357.1"/>
</dbReference>
<evidence type="ECO:0000256" key="2">
    <source>
        <dbReference type="ARBA" id="ARBA00008564"/>
    </source>
</evidence>
<dbReference type="STRING" id="1163617.SCD_n00878"/>
<protein>
    <recommendedName>
        <fullName evidence="9">Cobalt transport protein</fullName>
    </recommendedName>
</protein>
<keyword evidence="3 6" id="KW-0812">Transmembrane</keyword>
<dbReference type="Pfam" id="PF02361">
    <property type="entry name" value="CbiQ"/>
    <property type="match status" value="1"/>
</dbReference>
<evidence type="ECO:0008006" key="9">
    <source>
        <dbReference type="Google" id="ProtNLM"/>
    </source>
</evidence>
<evidence type="ECO:0000313" key="8">
    <source>
        <dbReference type="Proteomes" id="UP000015559"/>
    </source>
</evidence>
<dbReference type="HOGENOM" id="CLU_108519_0_0_4"/>
<dbReference type="EMBL" id="AP013066">
    <property type="protein sequence ID" value="BAN34719.1"/>
    <property type="molecule type" value="Genomic_DNA"/>
</dbReference>
<dbReference type="GO" id="GO:0005886">
    <property type="term" value="C:plasma membrane"/>
    <property type="evidence" value="ECO:0007669"/>
    <property type="project" value="UniProtKB-ARBA"/>
</dbReference>
<evidence type="ECO:0000313" key="7">
    <source>
        <dbReference type="EMBL" id="BAN34719.1"/>
    </source>
</evidence>
<dbReference type="InterPro" id="IPR003339">
    <property type="entry name" value="ABC/ECF_trnsptr_transmembrane"/>
</dbReference>
<dbReference type="AlphaFoldDB" id="S6AJM2"/>
<feature type="transmembrane region" description="Helical" evidence="6">
    <location>
        <begin position="203"/>
        <end position="221"/>
    </location>
</feature>
<dbReference type="KEGG" id="sdr:SCD_n00878"/>